<dbReference type="Pfam" id="PF00082">
    <property type="entry name" value="Peptidase_S8"/>
    <property type="match status" value="1"/>
</dbReference>
<dbReference type="InterPro" id="IPR036852">
    <property type="entry name" value="Peptidase_S8/S53_dom_sf"/>
</dbReference>
<dbReference type="PANTHER" id="PTHR43806">
    <property type="entry name" value="PEPTIDASE S8"/>
    <property type="match status" value="1"/>
</dbReference>
<organism evidence="7 8">
    <name type="scientific">Carnobacterium maltaromaticum</name>
    <name type="common">Carnobacterium piscicola</name>
    <dbReference type="NCBI Taxonomy" id="2751"/>
    <lineage>
        <taxon>Bacteria</taxon>
        <taxon>Bacillati</taxon>
        <taxon>Bacillota</taxon>
        <taxon>Bacilli</taxon>
        <taxon>Lactobacillales</taxon>
        <taxon>Carnobacteriaceae</taxon>
        <taxon>Carnobacterium</taxon>
    </lineage>
</organism>
<dbReference type="PANTHER" id="PTHR43806:SF11">
    <property type="entry name" value="CEREVISIN-RELATED"/>
    <property type="match status" value="1"/>
</dbReference>
<dbReference type="RefSeq" id="WP_322808402.1">
    <property type="nucleotide sequence ID" value="NZ_JAVBVO010000001.1"/>
</dbReference>
<feature type="domain" description="Peptidase S8/S53" evidence="5">
    <location>
        <begin position="2"/>
        <end position="220"/>
    </location>
</feature>
<dbReference type="SUPFAM" id="SSF52540">
    <property type="entry name" value="P-loop containing nucleoside triphosphate hydrolases"/>
    <property type="match status" value="1"/>
</dbReference>
<dbReference type="GO" id="GO:0006508">
    <property type="term" value="P:proteolysis"/>
    <property type="evidence" value="ECO:0007669"/>
    <property type="project" value="UniProtKB-KW"/>
</dbReference>
<dbReference type="EMBL" id="JAVBVO010000001">
    <property type="protein sequence ID" value="MDZ5757490.1"/>
    <property type="molecule type" value="Genomic_DNA"/>
</dbReference>
<accession>A0AAW9JLS1</accession>
<dbReference type="InterPro" id="IPR027417">
    <property type="entry name" value="P-loop_NTPase"/>
</dbReference>
<dbReference type="Gene3D" id="3.40.50.200">
    <property type="entry name" value="Peptidase S8/S53 domain"/>
    <property type="match status" value="1"/>
</dbReference>
<dbReference type="InterPro" id="IPR000209">
    <property type="entry name" value="Peptidase_S8/S53_dom"/>
</dbReference>
<dbReference type="AlphaFoldDB" id="A0AAW9JLS1"/>
<protein>
    <submittedName>
        <fullName evidence="7">DUF1611 domain-containing protein</fullName>
    </submittedName>
</protein>
<evidence type="ECO:0000259" key="6">
    <source>
        <dbReference type="Pfam" id="PF07755"/>
    </source>
</evidence>
<name>A0AAW9JLS1_CARML</name>
<evidence type="ECO:0000313" key="7">
    <source>
        <dbReference type="EMBL" id="MDZ5757490.1"/>
    </source>
</evidence>
<sequence length="593" mass="67806">MVRIAVIDTGIDKSSSKIDSSIVHDIVFDKNIDTHDTVGHGTALTILYQSLFLNISIYSFKVFQGYVTNVELVIKALEYIDLNVEVDLINLSIGLHVYSKELEDICWKLYQKGVILIAAFDNSSYLSYPAAFDFVIGVSKSENVIKPNEYIFVENSPINILGYSGTQVLDWLGSEKKIVIGNSFILPYIAKHIWGNIVEISEQTVDLKENLKKNAIQVITFNNNILDMANKRKINLKKIKKAVVFPVNKEILNLLNNKNSLLFDIVDIYDFKYSSKISKNISSFLYKNNYEELVIKSITSIDWDKIFDTFILGHIEMVSHQINETIFENIIQQCLLKKKNLVLFDNFDISSYEQLFKENNCFIYSPNFNENVKSNTFGELWYTSTPILCVSGTSSKQGKFNLQLEIKQEMEKEGYSIGQIGTEPNSELQNFDFTYPNGYGTNNRFSNGEEIMFLNQLTHSLENKDLIIVGTQSNLVPYFQGHINAFPLVQRNVLLGVQPDAIILCINSFDTIEYIQRTIDYVSAYYEIMVIALVLYPIEKKIDHLTGKYTEKSLTEIELLNCITNFEKEIKLPVFINGKNINLLAKLCIQSFT</sequence>
<evidence type="ECO:0000313" key="8">
    <source>
        <dbReference type="Proteomes" id="UP001290462"/>
    </source>
</evidence>
<gene>
    <name evidence="7" type="ORF">RAK27_02310</name>
</gene>
<dbReference type="GO" id="GO:0004252">
    <property type="term" value="F:serine-type endopeptidase activity"/>
    <property type="evidence" value="ECO:0007669"/>
    <property type="project" value="InterPro"/>
</dbReference>
<dbReference type="SUPFAM" id="SSF52743">
    <property type="entry name" value="Subtilisin-like"/>
    <property type="match status" value="1"/>
</dbReference>
<evidence type="ECO:0000256" key="4">
    <source>
        <dbReference type="ARBA" id="ARBA00022825"/>
    </source>
</evidence>
<dbReference type="Pfam" id="PF07755">
    <property type="entry name" value="DUF1611"/>
    <property type="match status" value="1"/>
</dbReference>
<evidence type="ECO:0000256" key="2">
    <source>
        <dbReference type="ARBA" id="ARBA00022670"/>
    </source>
</evidence>
<reference evidence="7" key="1">
    <citation type="submission" date="2023-08" db="EMBL/GenBank/DDBJ databases">
        <title>Genomic characterization of piscicolin 126 produced by Carnobacterium maltaromaticum CM22 strain isolated from salmon (Salmo salar).</title>
        <authorList>
            <person name="Gonzalez-Gragera E."/>
            <person name="Garcia-Lopez J.D."/>
            <person name="Teso-Perez C."/>
            <person name="Gimenez-Hernandez I."/>
            <person name="Peralta-Sanchez J.M."/>
            <person name="Valdivia E."/>
            <person name="Montalban-Lopez M."/>
            <person name="Martin-Platero A.M."/>
            <person name="Banos A."/>
            <person name="Martinez-Bueno M."/>
        </authorList>
    </citation>
    <scope>NUCLEOTIDE SEQUENCE</scope>
    <source>
        <strain evidence="7">CM22</strain>
    </source>
</reference>
<keyword evidence="3" id="KW-0378">Hydrolase</keyword>
<evidence type="ECO:0000259" key="5">
    <source>
        <dbReference type="Pfam" id="PF00082"/>
    </source>
</evidence>
<keyword evidence="2" id="KW-0645">Protease</keyword>
<feature type="domain" description="D-glutamate N-acetyltransferase-like C-terminal" evidence="6">
    <location>
        <begin position="384"/>
        <end position="575"/>
    </location>
</feature>
<dbReference type="InterPro" id="IPR035086">
    <property type="entry name" value="DgcN-like_C"/>
</dbReference>
<evidence type="ECO:0000256" key="3">
    <source>
        <dbReference type="ARBA" id="ARBA00022801"/>
    </source>
</evidence>
<dbReference type="Proteomes" id="UP001290462">
    <property type="component" value="Unassembled WGS sequence"/>
</dbReference>
<evidence type="ECO:0000256" key="1">
    <source>
        <dbReference type="ARBA" id="ARBA00011073"/>
    </source>
</evidence>
<proteinExistence type="inferred from homology"/>
<dbReference type="InterPro" id="IPR050131">
    <property type="entry name" value="Peptidase_S8_subtilisin-like"/>
</dbReference>
<keyword evidence="4" id="KW-0720">Serine protease</keyword>
<comment type="caution">
    <text evidence="7">The sequence shown here is derived from an EMBL/GenBank/DDBJ whole genome shotgun (WGS) entry which is preliminary data.</text>
</comment>
<comment type="similarity">
    <text evidence="1">Belongs to the peptidase S8 family.</text>
</comment>
<dbReference type="Gene3D" id="3.40.50.300">
    <property type="entry name" value="P-loop containing nucleotide triphosphate hydrolases"/>
    <property type="match status" value="1"/>
</dbReference>